<evidence type="ECO:0000313" key="3">
    <source>
        <dbReference type="Proteomes" id="UP000295192"/>
    </source>
</evidence>
<name>A0A484AXB9_DRONA</name>
<evidence type="ECO:0000256" key="1">
    <source>
        <dbReference type="SAM" id="MobiDB-lite"/>
    </source>
</evidence>
<gene>
    <name evidence="2" type="ORF">AWZ03_012533</name>
</gene>
<keyword evidence="3" id="KW-1185">Reference proteome</keyword>
<proteinExistence type="predicted"/>
<sequence length="122" mass="13062">MPREARLLGVRLQAVSGCQHHSNFNIQANALKEPMPTSGPAHLLLPAKHPPRQLLPVSARASARADAFIAAALKLNATRNQKPEMKSPRDINWPTSTSPAPTLANLLGGQEAGRSLYACQLA</sequence>
<dbReference type="EMBL" id="LSRL02000425">
    <property type="protein sequence ID" value="TDG41048.1"/>
    <property type="molecule type" value="Genomic_DNA"/>
</dbReference>
<feature type="region of interest" description="Disordered" evidence="1">
    <location>
        <begin position="79"/>
        <end position="98"/>
    </location>
</feature>
<reference evidence="2 3" key="1">
    <citation type="journal article" date="2019" name="J. Hered.">
        <title>An Improved Genome Assembly for Drosophila navojoa, the Basal Species in the mojavensis Cluster.</title>
        <authorList>
            <person name="Vanderlinde T."/>
            <person name="Dupim E.G."/>
            <person name="Nazario-Yepiz N.O."/>
            <person name="Carvalho A.B."/>
        </authorList>
    </citation>
    <scope>NUCLEOTIDE SEQUENCE [LARGE SCALE GENOMIC DNA]</scope>
    <source>
        <strain evidence="2">Navoj_Jal97</strain>
        <tissue evidence="2">Whole organism</tissue>
    </source>
</reference>
<accession>A0A484AXB9</accession>
<protein>
    <submittedName>
        <fullName evidence="2">Uncharacterized protein</fullName>
    </submittedName>
</protein>
<organism evidence="2 3">
    <name type="scientific">Drosophila navojoa</name>
    <name type="common">Fruit fly</name>
    <dbReference type="NCBI Taxonomy" id="7232"/>
    <lineage>
        <taxon>Eukaryota</taxon>
        <taxon>Metazoa</taxon>
        <taxon>Ecdysozoa</taxon>
        <taxon>Arthropoda</taxon>
        <taxon>Hexapoda</taxon>
        <taxon>Insecta</taxon>
        <taxon>Pterygota</taxon>
        <taxon>Neoptera</taxon>
        <taxon>Endopterygota</taxon>
        <taxon>Diptera</taxon>
        <taxon>Brachycera</taxon>
        <taxon>Muscomorpha</taxon>
        <taxon>Ephydroidea</taxon>
        <taxon>Drosophilidae</taxon>
        <taxon>Drosophila</taxon>
    </lineage>
</organism>
<dbReference type="AlphaFoldDB" id="A0A484AXB9"/>
<comment type="caution">
    <text evidence="2">The sequence shown here is derived from an EMBL/GenBank/DDBJ whole genome shotgun (WGS) entry which is preliminary data.</text>
</comment>
<dbReference type="Proteomes" id="UP000295192">
    <property type="component" value="Unassembled WGS sequence"/>
</dbReference>
<evidence type="ECO:0000313" key="2">
    <source>
        <dbReference type="EMBL" id="TDG41048.1"/>
    </source>
</evidence>